<protein>
    <recommendedName>
        <fullName evidence="6 7">Large ribosomal subunit protein uL22</fullName>
    </recommendedName>
</protein>
<dbReference type="GO" id="GO:0022625">
    <property type="term" value="C:cytosolic large ribosomal subunit"/>
    <property type="evidence" value="ECO:0007669"/>
    <property type="project" value="TreeGrafter"/>
</dbReference>
<keyword evidence="3 7" id="KW-0694">RNA-binding</keyword>
<dbReference type="PANTHER" id="PTHR13501">
    <property type="entry name" value="CHLOROPLAST 50S RIBOSOMAL PROTEIN L22-RELATED"/>
    <property type="match status" value="1"/>
</dbReference>
<comment type="function">
    <text evidence="7">The globular domain of the protein is located near the polypeptide exit tunnel on the outside of the subunit, while an extended beta-hairpin is found that lines the wall of the exit tunnel in the center of the 70S ribosome.</text>
</comment>
<evidence type="ECO:0000256" key="6">
    <source>
        <dbReference type="ARBA" id="ARBA00035207"/>
    </source>
</evidence>
<evidence type="ECO:0000256" key="8">
    <source>
        <dbReference type="RuleBase" id="RU004005"/>
    </source>
</evidence>
<dbReference type="InterPro" id="IPR047867">
    <property type="entry name" value="Ribosomal_uL22_bac/org-type"/>
</dbReference>
<comment type="caution">
    <text evidence="11">The sequence shown here is derived from an EMBL/GenBank/DDBJ whole genome shotgun (WGS) entry which is preliminary data.</text>
</comment>
<dbReference type="STRING" id="1798542.A3F54_03475"/>
<dbReference type="InterPro" id="IPR005727">
    <property type="entry name" value="Ribosomal_uL22_bac/chlpt-type"/>
</dbReference>
<dbReference type="InterPro" id="IPR001063">
    <property type="entry name" value="Ribosomal_uL22"/>
</dbReference>
<dbReference type="InterPro" id="IPR036394">
    <property type="entry name" value="Ribosomal_uL22_sf"/>
</dbReference>
<name>A0A1G2B4Y9_9BACT</name>
<sequence length="128" mass="14233">MEVKAILRKLQVSPSKVQLVIDLVRGLDIGRAEKQLTFMKKGAAPAVLKLLKSAAANAENNFKMNRVNLFVKEIFVTEGFRLHRWKPKAMGRATPIQKKSSIVTLILSENAAHAKAPKTKTEVKKDAK</sequence>
<dbReference type="HAMAP" id="MF_01331_B">
    <property type="entry name" value="Ribosomal_uL22_B"/>
    <property type="match status" value="1"/>
</dbReference>
<dbReference type="GO" id="GO:0003735">
    <property type="term" value="F:structural constituent of ribosome"/>
    <property type="evidence" value="ECO:0007669"/>
    <property type="project" value="InterPro"/>
</dbReference>
<accession>A0A1G2B4Y9</accession>
<comment type="similarity">
    <text evidence="1 7 8">Belongs to the universal ribosomal protein uL22 family.</text>
</comment>
<dbReference type="Pfam" id="PF00237">
    <property type="entry name" value="Ribosomal_L22"/>
    <property type="match status" value="1"/>
</dbReference>
<dbReference type="GO" id="GO:0019843">
    <property type="term" value="F:rRNA binding"/>
    <property type="evidence" value="ECO:0007669"/>
    <property type="project" value="UniProtKB-UniRule"/>
</dbReference>
<dbReference type="Proteomes" id="UP000176952">
    <property type="component" value="Unassembled WGS sequence"/>
</dbReference>
<gene>
    <name evidence="7" type="primary">rplV</name>
    <name evidence="11" type="ORF">A3F54_03475</name>
</gene>
<comment type="subunit">
    <text evidence="7 9">Part of the 50S ribosomal subunit.</text>
</comment>
<reference evidence="11 12" key="1">
    <citation type="journal article" date="2016" name="Nat. Commun.">
        <title>Thousands of microbial genomes shed light on interconnected biogeochemical processes in an aquifer system.</title>
        <authorList>
            <person name="Anantharaman K."/>
            <person name="Brown C.T."/>
            <person name="Hug L.A."/>
            <person name="Sharon I."/>
            <person name="Castelle C.J."/>
            <person name="Probst A.J."/>
            <person name="Thomas B.C."/>
            <person name="Singh A."/>
            <person name="Wilkins M.J."/>
            <person name="Karaoz U."/>
            <person name="Brodie E.L."/>
            <person name="Williams K.H."/>
            <person name="Hubbard S.S."/>
            <person name="Banfield J.F."/>
        </authorList>
    </citation>
    <scope>NUCLEOTIDE SEQUENCE [LARGE SCALE GENOMIC DNA]</scope>
</reference>
<evidence type="ECO:0000256" key="5">
    <source>
        <dbReference type="ARBA" id="ARBA00023274"/>
    </source>
</evidence>
<evidence type="ECO:0000256" key="1">
    <source>
        <dbReference type="ARBA" id="ARBA00009451"/>
    </source>
</evidence>
<evidence type="ECO:0000256" key="7">
    <source>
        <dbReference type="HAMAP-Rule" id="MF_01331"/>
    </source>
</evidence>
<dbReference type="EMBL" id="MHKD01000016">
    <property type="protein sequence ID" value="OGY84242.1"/>
    <property type="molecule type" value="Genomic_DNA"/>
</dbReference>
<dbReference type="PANTHER" id="PTHR13501:SF8">
    <property type="entry name" value="LARGE RIBOSOMAL SUBUNIT PROTEIN UL22M"/>
    <property type="match status" value="1"/>
</dbReference>
<dbReference type="CDD" id="cd00336">
    <property type="entry name" value="Ribosomal_L22"/>
    <property type="match status" value="1"/>
</dbReference>
<keyword evidence="4 7" id="KW-0689">Ribosomal protein</keyword>
<evidence type="ECO:0000256" key="9">
    <source>
        <dbReference type="RuleBase" id="RU004006"/>
    </source>
</evidence>
<evidence type="ECO:0000256" key="4">
    <source>
        <dbReference type="ARBA" id="ARBA00022980"/>
    </source>
</evidence>
<keyword evidence="2 7" id="KW-0699">rRNA-binding</keyword>
<dbReference type="NCBIfam" id="TIGR01044">
    <property type="entry name" value="rplV_bact"/>
    <property type="match status" value="1"/>
</dbReference>
<evidence type="ECO:0000256" key="10">
    <source>
        <dbReference type="RuleBase" id="RU004008"/>
    </source>
</evidence>
<dbReference type="GO" id="GO:0006412">
    <property type="term" value="P:translation"/>
    <property type="evidence" value="ECO:0007669"/>
    <property type="project" value="UniProtKB-UniRule"/>
</dbReference>
<evidence type="ECO:0000313" key="11">
    <source>
        <dbReference type="EMBL" id="OGY84242.1"/>
    </source>
</evidence>
<evidence type="ECO:0000256" key="2">
    <source>
        <dbReference type="ARBA" id="ARBA00022730"/>
    </source>
</evidence>
<evidence type="ECO:0000313" key="12">
    <source>
        <dbReference type="Proteomes" id="UP000176952"/>
    </source>
</evidence>
<evidence type="ECO:0000256" key="3">
    <source>
        <dbReference type="ARBA" id="ARBA00022884"/>
    </source>
</evidence>
<keyword evidence="5 7" id="KW-0687">Ribonucleoprotein</keyword>
<proteinExistence type="inferred from homology"/>
<organism evidence="11 12">
    <name type="scientific">Candidatus Kerfeldbacteria bacterium RIFCSPHIGHO2_12_FULL_48_17</name>
    <dbReference type="NCBI Taxonomy" id="1798542"/>
    <lineage>
        <taxon>Bacteria</taxon>
        <taxon>Candidatus Kerfeldiibacteriota</taxon>
    </lineage>
</organism>
<comment type="function">
    <text evidence="7 10">This protein binds specifically to 23S rRNA; its binding is stimulated by other ribosomal proteins, e.g., L4, L17, and L20. It is important during the early stages of 50S assembly. It makes multiple contacts with different domains of the 23S rRNA in the assembled 50S subunit and ribosome.</text>
</comment>
<dbReference type="AlphaFoldDB" id="A0A1G2B4Y9"/>
<dbReference type="SUPFAM" id="SSF54843">
    <property type="entry name" value="Ribosomal protein L22"/>
    <property type="match status" value="1"/>
</dbReference>
<dbReference type="Gene3D" id="3.90.470.10">
    <property type="entry name" value="Ribosomal protein L22/L17"/>
    <property type="match status" value="1"/>
</dbReference>